<organism evidence="2 3">
    <name type="scientific">Pseudolactococcus paracarnosus</name>
    <dbReference type="NCBI Taxonomy" id="2749962"/>
    <lineage>
        <taxon>Bacteria</taxon>
        <taxon>Bacillati</taxon>
        <taxon>Bacillota</taxon>
        <taxon>Bacilli</taxon>
        <taxon>Lactobacillales</taxon>
        <taxon>Streptococcaceae</taxon>
        <taxon>Pseudolactococcus</taxon>
    </lineage>
</organism>
<dbReference type="PANTHER" id="PTHR37038">
    <property type="entry name" value="TRANSCRIPTIONAL REGULATOR-RELATED"/>
    <property type="match status" value="1"/>
</dbReference>
<evidence type="ECO:0000259" key="1">
    <source>
        <dbReference type="PROSITE" id="PS50943"/>
    </source>
</evidence>
<evidence type="ECO:0000313" key="2">
    <source>
        <dbReference type="EMBL" id="QDJ28457.1"/>
    </source>
</evidence>
<dbReference type="CDD" id="cd00093">
    <property type="entry name" value="HTH_XRE"/>
    <property type="match status" value="1"/>
</dbReference>
<dbReference type="Pfam" id="PF01381">
    <property type="entry name" value="HTH_3"/>
    <property type="match status" value="1"/>
</dbReference>
<dbReference type="AlphaFoldDB" id="A0A7L4WE44"/>
<dbReference type="KEGG" id="lpaa:BHS01_07930"/>
<feature type="domain" description="HTH cro/C1-type" evidence="1">
    <location>
        <begin position="9"/>
        <end position="62"/>
    </location>
</feature>
<dbReference type="EMBL" id="CP017195">
    <property type="protein sequence ID" value="QDJ28457.1"/>
    <property type="molecule type" value="Genomic_DNA"/>
</dbReference>
<dbReference type="SUPFAM" id="SSF47413">
    <property type="entry name" value="lambda repressor-like DNA-binding domains"/>
    <property type="match status" value="1"/>
</dbReference>
<dbReference type="InterPro" id="IPR011990">
    <property type="entry name" value="TPR-like_helical_dom_sf"/>
</dbReference>
<gene>
    <name evidence="2" type="ORF">BHS01_07930</name>
</gene>
<dbReference type="PROSITE" id="PS50943">
    <property type="entry name" value="HTH_CROC1"/>
    <property type="match status" value="1"/>
</dbReference>
<dbReference type="SMART" id="SM00530">
    <property type="entry name" value="HTH_XRE"/>
    <property type="match status" value="1"/>
</dbReference>
<dbReference type="InterPro" id="IPR001387">
    <property type="entry name" value="Cro/C1-type_HTH"/>
</dbReference>
<dbReference type="Pfam" id="PF21259">
    <property type="entry name" value="Rgg_C"/>
    <property type="match status" value="1"/>
</dbReference>
<reference evidence="2 3" key="1">
    <citation type="submission" date="2016-09" db="EMBL/GenBank/DDBJ databases">
        <title>Lactic acid bacteria from MAP meat Genome sequencing and assembly.</title>
        <authorList>
            <person name="Behr J."/>
            <person name="Hilgarth M."/>
            <person name="Vogel R.F."/>
        </authorList>
    </citation>
    <scope>NUCLEOTIDE SEQUENCE [LARGE SCALE GENOMIC DNA]</scope>
    <source>
        <strain evidence="2 3">TMW21615</strain>
    </source>
</reference>
<dbReference type="InterPro" id="IPR053163">
    <property type="entry name" value="HTH-type_regulator_Rgg"/>
</dbReference>
<evidence type="ECO:0000313" key="3">
    <source>
        <dbReference type="Proteomes" id="UP000516280"/>
    </source>
</evidence>
<dbReference type="PANTHER" id="PTHR37038:SF12">
    <property type="entry name" value="TRANSCRIPTIONAL REGULATOR"/>
    <property type="match status" value="1"/>
</dbReference>
<dbReference type="GO" id="GO:0003677">
    <property type="term" value="F:DNA binding"/>
    <property type="evidence" value="ECO:0007669"/>
    <property type="project" value="InterPro"/>
</dbReference>
<dbReference type="Proteomes" id="UP000516280">
    <property type="component" value="Chromosome"/>
</dbReference>
<dbReference type="RefSeq" id="WP_109834158.1">
    <property type="nucleotide sequence ID" value="NZ_CP017195.1"/>
</dbReference>
<name>A0A7L4WE44_9LACT</name>
<dbReference type="InterPro" id="IPR010057">
    <property type="entry name" value="Transcription_activator_Rgg_C"/>
</dbReference>
<sequence length="279" mass="32637">MSKKIGKLFRELRQDKGLSLAQASDKILSPSQLSHFERGDGDITTDRFFALIQNIDISIAEFSIFLKKDETTTLFDVVGNLEQRGELDKLNTLYEKERRKNRNSVKKQDHLNLIALKCVLINYGQKDRLTIIEQEILEDYLQNVTDWKISNLQFFAVAVTQLDNQSIIFYLDSVLEQESLDINLLLMVLRNSIYVLINNSQYEKVTYYLETFKSLIPKIGTLEIGITYMLLEANLYEKLENFQTTISILVRVSETYEQFFLSEKAKIYRDEIKRLQQML</sequence>
<accession>A0A7L4WE44</accession>
<dbReference type="Gene3D" id="1.25.40.10">
    <property type="entry name" value="Tetratricopeptide repeat domain"/>
    <property type="match status" value="1"/>
</dbReference>
<proteinExistence type="predicted"/>
<protein>
    <submittedName>
        <fullName evidence="2">XRE family transcriptional regulator</fullName>
    </submittedName>
</protein>
<dbReference type="InterPro" id="IPR010982">
    <property type="entry name" value="Lambda_DNA-bd_dom_sf"/>
</dbReference>